<dbReference type="EMBL" id="CAJPWZ010002219">
    <property type="protein sequence ID" value="CAG2233823.1"/>
    <property type="molecule type" value="Genomic_DNA"/>
</dbReference>
<comment type="caution">
    <text evidence="3">The sequence shown here is derived from an EMBL/GenBank/DDBJ whole genome shotgun (WGS) entry which is preliminary data.</text>
</comment>
<keyword evidence="1" id="KW-0472">Membrane</keyword>
<keyword evidence="2" id="KW-0732">Signal</keyword>
<protein>
    <submittedName>
        <fullName evidence="3">Uncharacterized protein</fullName>
    </submittedName>
</protein>
<dbReference type="OrthoDB" id="10310091at2759"/>
<name>A0A8S3TJ81_MYTED</name>
<feature type="signal peptide" evidence="2">
    <location>
        <begin position="1"/>
        <end position="21"/>
    </location>
</feature>
<sequence length="343" mass="39460">MEWIFCFSVFIIFCAVHISSLKHGVCQEYRRFEEGNTYRSKPVTFCCDNFHKRNGVCVDRTDTTVTLRNYSSVTHATERTLLQQNEIYSSGSQVTDYKRSTAFDSIKEADDIAKSMTPREIVLLVVLLFLGLLMCLGMMYIFRIKKGMIFKIAPRTKNELKSFTITHQQTEEGSECIYNEIDESAIPETLTPLAFRTQLHNSYSDMLPLALGTQLHNPYLDMLGVKNSPCNISNNKEHYYSDGYLRPDTIAQHQQINTMLENQGTIFFNKDKVSGQEHNRHFYEQPVYAGILRSVDYGRHSSKDVQNQTYVSMNVQNPIHPANVQLENINPKLATCTSKRWSI</sequence>
<gene>
    <name evidence="3" type="ORF">MEDL_46488</name>
</gene>
<feature type="transmembrane region" description="Helical" evidence="1">
    <location>
        <begin position="121"/>
        <end position="142"/>
    </location>
</feature>
<evidence type="ECO:0000313" key="3">
    <source>
        <dbReference type="EMBL" id="CAG2233823.1"/>
    </source>
</evidence>
<keyword evidence="1" id="KW-1133">Transmembrane helix</keyword>
<reference evidence="3" key="1">
    <citation type="submission" date="2021-03" db="EMBL/GenBank/DDBJ databases">
        <authorList>
            <person name="Bekaert M."/>
        </authorList>
    </citation>
    <scope>NUCLEOTIDE SEQUENCE</scope>
</reference>
<dbReference type="AlphaFoldDB" id="A0A8S3TJ81"/>
<evidence type="ECO:0000256" key="1">
    <source>
        <dbReference type="SAM" id="Phobius"/>
    </source>
</evidence>
<organism evidence="3 4">
    <name type="scientific">Mytilus edulis</name>
    <name type="common">Blue mussel</name>
    <dbReference type="NCBI Taxonomy" id="6550"/>
    <lineage>
        <taxon>Eukaryota</taxon>
        <taxon>Metazoa</taxon>
        <taxon>Spiralia</taxon>
        <taxon>Lophotrochozoa</taxon>
        <taxon>Mollusca</taxon>
        <taxon>Bivalvia</taxon>
        <taxon>Autobranchia</taxon>
        <taxon>Pteriomorphia</taxon>
        <taxon>Mytilida</taxon>
        <taxon>Mytiloidea</taxon>
        <taxon>Mytilidae</taxon>
        <taxon>Mytilinae</taxon>
        <taxon>Mytilus</taxon>
    </lineage>
</organism>
<evidence type="ECO:0000256" key="2">
    <source>
        <dbReference type="SAM" id="SignalP"/>
    </source>
</evidence>
<accession>A0A8S3TJ81</accession>
<keyword evidence="4" id="KW-1185">Reference proteome</keyword>
<keyword evidence="1" id="KW-0812">Transmembrane</keyword>
<evidence type="ECO:0000313" key="4">
    <source>
        <dbReference type="Proteomes" id="UP000683360"/>
    </source>
</evidence>
<dbReference type="Proteomes" id="UP000683360">
    <property type="component" value="Unassembled WGS sequence"/>
</dbReference>
<feature type="chain" id="PRO_5035792122" evidence="2">
    <location>
        <begin position="22"/>
        <end position="343"/>
    </location>
</feature>
<proteinExistence type="predicted"/>